<dbReference type="EMBL" id="DSVI01000005">
    <property type="protein sequence ID" value="HGT47223.1"/>
    <property type="molecule type" value="Genomic_DNA"/>
</dbReference>
<evidence type="ECO:0000259" key="8">
    <source>
        <dbReference type="PROSITE" id="PS50995"/>
    </source>
</evidence>
<proteinExistence type="inferred from homology"/>
<dbReference type="GO" id="GO:0003700">
    <property type="term" value="F:DNA-binding transcription factor activity"/>
    <property type="evidence" value="ECO:0007669"/>
    <property type="project" value="InterPro"/>
</dbReference>
<dbReference type="Pfam" id="PF22381">
    <property type="entry name" value="Staph_reg_Sar_Rot"/>
    <property type="match status" value="1"/>
</dbReference>
<dbReference type="PANTHER" id="PTHR42756">
    <property type="entry name" value="TRANSCRIPTIONAL REGULATOR, MARR"/>
    <property type="match status" value="1"/>
</dbReference>
<dbReference type="GO" id="GO:0003677">
    <property type="term" value="F:DNA binding"/>
    <property type="evidence" value="ECO:0007669"/>
    <property type="project" value="UniProtKB-KW"/>
</dbReference>
<dbReference type="PRINTS" id="PR00598">
    <property type="entry name" value="HTHMARR"/>
</dbReference>
<dbReference type="InterPro" id="IPR036390">
    <property type="entry name" value="WH_DNA-bd_sf"/>
</dbReference>
<sequence length="150" mass="17114">MGTKFNGSTDEKLALDCFIKLFRASEVVKNNSTRIVNEKGFSDGQFFVLDVLYHLGSMSQKLLSEKIMRTEGNLTMIISNLLKRKLIKRIRSKDDGRVFIISITQKGKSEYEKTFPFFLEAVKNDFSVLTKEEKIFLQDICKKLGTAKSG</sequence>
<dbReference type="InterPro" id="IPR000835">
    <property type="entry name" value="HTH_MarR-typ"/>
</dbReference>
<dbReference type="PROSITE" id="PS50995">
    <property type="entry name" value="HTH_MARR_2"/>
    <property type="match status" value="1"/>
</dbReference>
<feature type="domain" description="HTH marR-type" evidence="8">
    <location>
        <begin position="14"/>
        <end position="146"/>
    </location>
</feature>
<evidence type="ECO:0000256" key="7">
    <source>
        <dbReference type="ARBA" id="ARBA00047207"/>
    </source>
</evidence>
<dbReference type="Gene3D" id="1.10.10.10">
    <property type="entry name" value="Winged helix-like DNA-binding domain superfamily/Winged helix DNA-binding domain"/>
    <property type="match status" value="1"/>
</dbReference>
<evidence type="ECO:0000256" key="5">
    <source>
        <dbReference type="ARBA" id="ARBA00046337"/>
    </source>
</evidence>
<dbReference type="PANTHER" id="PTHR42756:SF1">
    <property type="entry name" value="TRANSCRIPTIONAL REPRESSOR OF EMRAB OPERON"/>
    <property type="match status" value="1"/>
</dbReference>
<gene>
    <name evidence="9" type="ORF">ENS56_04265</name>
</gene>
<keyword evidence="2" id="KW-0805">Transcription regulation</keyword>
<name>A0A832D091_9BACT</name>
<dbReference type="InterPro" id="IPR055166">
    <property type="entry name" value="Transc_reg_Sar_Rot_HTH"/>
</dbReference>
<keyword evidence="3" id="KW-0238">DNA-binding</keyword>
<comment type="caution">
    <text evidence="9">The sequence shown here is derived from an EMBL/GenBank/DDBJ whole genome shotgun (WGS) entry which is preliminary data.</text>
</comment>
<evidence type="ECO:0000256" key="6">
    <source>
        <dbReference type="ARBA" id="ARBA00047188"/>
    </source>
</evidence>
<evidence type="ECO:0000256" key="3">
    <source>
        <dbReference type="ARBA" id="ARBA00023125"/>
    </source>
</evidence>
<comment type="subcellular location">
    <subcellularLocation>
        <location evidence="1">Cytoplasm</location>
    </subcellularLocation>
</comment>
<comment type="similarity">
    <text evidence="5">Belongs to the SarZ family.</text>
</comment>
<dbReference type="AlphaFoldDB" id="A0A832D091"/>
<organism evidence="9">
    <name type="scientific">Ignavibacterium album</name>
    <dbReference type="NCBI Taxonomy" id="591197"/>
    <lineage>
        <taxon>Bacteria</taxon>
        <taxon>Pseudomonadati</taxon>
        <taxon>Ignavibacteriota</taxon>
        <taxon>Ignavibacteria</taxon>
        <taxon>Ignavibacteriales</taxon>
        <taxon>Ignavibacteriaceae</taxon>
        <taxon>Ignavibacterium</taxon>
    </lineage>
</organism>
<dbReference type="InterPro" id="IPR036388">
    <property type="entry name" value="WH-like_DNA-bd_sf"/>
</dbReference>
<protein>
    <recommendedName>
        <fullName evidence="6">HTH-type transcriptional regulator SarZ</fullName>
    </recommendedName>
    <alternativeName>
        <fullName evidence="7">Staphylococcal accessory regulator Z</fullName>
    </alternativeName>
</protein>
<evidence type="ECO:0000256" key="2">
    <source>
        <dbReference type="ARBA" id="ARBA00023015"/>
    </source>
</evidence>
<dbReference type="GO" id="GO:0005737">
    <property type="term" value="C:cytoplasm"/>
    <property type="evidence" value="ECO:0007669"/>
    <property type="project" value="UniProtKB-SubCell"/>
</dbReference>
<keyword evidence="4" id="KW-0804">Transcription</keyword>
<evidence type="ECO:0000313" key="9">
    <source>
        <dbReference type="EMBL" id="HGT47223.1"/>
    </source>
</evidence>
<evidence type="ECO:0000256" key="1">
    <source>
        <dbReference type="ARBA" id="ARBA00004496"/>
    </source>
</evidence>
<dbReference type="SMART" id="SM00347">
    <property type="entry name" value="HTH_MARR"/>
    <property type="match status" value="1"/>
</dbReference>
<dbReference type="SUPFAM" id="SSF46785">
    <property type="entry name" value="Winged helix' DNA-binding domain"/>
    <property type="match status" value="1"/>
</dbReference>
<evidence type="ECO:0000256" key="4">
    <source>
        <dbReference type="ARBA" id="ARBA00023163"/>
    </source>
</evidence>
<accession>A0A832D091</accession>
<reference evidence="9" key="1">
    <citation type="journal article" date="2020" name="mSystems">
        <title>Genome- and Community-Level Interaction Insights into Carbon Utilization and Element Cycling Functions of Hydrothermarchaeota in Hydrothermal Sediment.</title>
        <authorList>
            <person name="Zhou Z."/>
            <person name="Liu Y."/>
            <person name="Xu W."/>
            <person name="Pan J."/>
            <person name="Luo Z.H."/>
            <person name="Li M."/>
        </authorList>
    </citation>
    <scope>NUCLEOTIDE SEQUENCE [LARGE SCALE GENOMIC DNA]</scope>
    <source>
        <strain evidence="9">SpSt-500</strain>
    </source>
</reference>